<proteinExistence type="predicted"/>
<evidence type="ECO:0000313" key="3">
    <source>
        <dbReference type="Proteomes" id="UP000241769"/>
    </source>
</evidence>
<organism evidence="2 3">
    <name type="scientific">Planoprotostelium fungivorum</name>
    <dbReference type="NCBI Taxonomy" id="1890364"/>
    <lineage>
        <taxon>Eukaryota</taxon>
        <taxon>Amoebozoa</taxon>
        <taxon>Evosea</taxon>
        <taxon>Variosea</taxon>
        <taxon>Cavosteliida</taxon>
        <taxon>Cavosteliaceae</taxon>
        <taxon>Planoprotostelium</taxon>
    </lineage>
</organism>
<reference evidence="2 3" key="1">
    <citation type="journal article" date="2018" name="Genome Biol. Evol.">
        <title>Multiple Roots of Fruiting Body Formation in Amoebozoa.</title>
        <authorList>
            <person name="Hillmann F."/>
            <person name="Forbes G."/>
            <person name="Novohradska S."/>
            <person name="Ferling I."/>
            <person name="Riege K."/>
            <person name="Groth M."/>
            <person name="Westermann M."/>
            <person name="Marz M."/>
            <person name="Spaller T."/>
            <person name="Winckler T."/>
            <person name="Schaap P."/>
            <person name="Glockner G."/>
        </authorList>
    </citation>
    <scope>NUCLEOTIDE SEQUENCE [LARGE SCALE GENOMIC DNA]</scope>
    <source>
        <strain evidence="2 3">Jena</strain>
    </source>
</reference>
<dbReference type="InterPro" id="IPR045455">
    <property type="entry name" value="NrS-1_pol-like_helicase"/>
</dbReference>
<dbReference type="InParanoid" id="A0A2P6MYP5"/>
<protein>
    <recommendedName>
        <fullName evidence="1">NrS-1 polymerase-like helicase domain-containing protein</fullName>
    </recommendedName>
</protein>
<evidence type="ECO:0000259" key="1">
    <source>
        <dbReference type="Pfam" id="PF19263"/>
    </source>
</evidence>
<keyword evidence="3" id="KW-1185">Reference proteome</keyword>
<feature type="domain" description="NrS-1 polymerase-like helicase" evidence="1">
    <location>
        <begin position="283"/>
        <end position="358"/>
    </location>
</feature>
<comment type="caution">
    <text evidence="2">The sequence shown here is derived from an EMBL/GenBank/DDBJ whole genome shotgun (WGS) entry which is preliminary data.</text>
</comment>
<evidence type="ECO:0000313" key="2">
    <source>
        <dbReference type="EMBL" id="PRP76808.1"/>
    </source>
</evidence>
<dbReference type="Proteomes" id="UP000241769">
    <property type="component" value="Unassembled WGS sequence"/>
</dbReference>
<name>A0A2P6MYP5_9EUKA</name>
<dbReference type="AlphaFoldDB" id="A0A2P6MYP5"/>
<sequence>MAIEKIDKLEAEQPVSRKQRNTKEINSQRAVCTAMMSNKELTSQVDPKQWEYLHQFVAPPINTDSTIGGNFWETCHSKSCIKEKIMHESAASLDCSVSEYCIEAYKGIILFSEDTEPGAMWDLIVLLWEKNYNYTHIRNKTPVKIEDVCFELKTQTEMKGLLCPSCFTRPNQEVAYDAWPIWFGNEFTPWTITPYLLEKTLQGISETHYQGANKRGVILSCRSLYNPIPGASNNLNSFSLYEPRLYLQQDFSSMSVSEAYKNCSIFFGHPEILPEVAIVLYRKEGSGKSIIVDVFGKHFGANYTTINTTRFTSKFNSALNCKILVHWDKGTINDQKTLDMLKNYITASELNIEAKSCPPNQRCALNLGTDNILARHQQDPIVALYFTEISKLNPEDLTVVLQRTSQTTTRKPYPRQL</sequence>
<dbReference type="OrthoDB" id="103748at2759"/>
<gene>
    <name evidence="2" type="ORF">PROFUN_15609</name>
</gene>
<dbReference type="Pfam" id="PF19263">
    <property type="entry name" value="DUF5906"/>
    <property type="match status" value="1"/>
</dbReference>
<dbReference type="EMBL" id="MDYQ01000300">
    <property type="protein sequence ID" value="PRP76808.1"/>
    <property type="molecule type" value="Genomic_DNA"/>
</dbReference>
<accession>A0A2P6MYP5</accession>